<accession>A0A1H3TKL6</accession>
<proteinExistence type="predicted"/>
<reference evidence="2" key="1">
    <citation type="submission" date="2016-10" db="EMBL/GenBank/DDBJ databases">
        <authorList>
            <person name="Varghese N."/>
            <person name="Submissions S."/>
        </authorList>
    </citation>
    <scope>NUCLEOTIDE SEQUENCE [LARGE SCALE GENOMIC DNA]</scope>
    <source>
        <strain evidence="2">SP</strain>
    </source>
</reference>
<dbReference type="Proteomes" id="UP000198935">
    <property type="component" value="Unassembled WGS sequence"/>
</dbReference>
<dbReference type="EMBL" id="FNPI01000015">
    <property type="protein sequence ID" value="SDZ50823.1"/>
    <property type="molecule type" value="Genomic_DNA"/>
</dbReference>
<evidence type="ECO:0000313" key="1">
    <source>
        <dbReference type="EMBL" id="SDZ50823.1"/>
    </source>
</evidence>
<protein>
    <submittedName>
        <fullName evidence="1">Uncharacterized protein</fullName>
    </submittedName>
</protein>
<gene>
    <name evidence="1" type="ORF">SAMN05421736_11552</name>
</gene>
<organism evidence="1 2">
    <name type="scientific">Evansella caseinilytica</name>
    <dbReference type="NCBI Taxonomy" id="1503961"/>
    <lineage>
        <taxon>Bacteria</taxon>
        <taxon>Bacillati</taxon>
        <taxon>Bacillota</taxon>
        <taxon>Bacilli</taxon>
        <taxon>Bacillales</taxon>
        <taxon>Bacillaceae</taxon>
        <taxon>Evansella</taxon>
    </lineage>
</organism>
<dbReference type="AlphaFoldDB" id="A0A1H3TKL6"/>
<name>A0A1H3TKL6_9BACI</name>
<evidence type="ECO:0000313" key="2">
    <source>
        <dbReference type="Proteomes" id="UP000198935"/>
    </source>
</evidence>
<keyword evidence="2" id="KW-1185">Reference proteome</keyword>
<sequence length="30" mass="3715">MAFSFWNNLHYFWKGAKMPIQWVITLNKDQ</sequence>